<dbReference type="InterPro" id="IPR019888">
    <property type="entry name" value="Tscrpt_reg_AsnC-like"/>
</dbReference>
<dbReference type="Proteomes" id="UP000414364">
    <property type="component" value="Unassembled WGS sequence"/>
</dbReference>
<keyword evidence="1" id="KW-0805">Transcription regulation</keyword>
<dbReference type="SUPFAM" id="SSF54909">
    <property type="entry name" value="Dimeric alpha+beta barrel"/>
    <property type="match status" value="1"/>
</dbReference>
<dbReference type="GO" id="GO:0043565">
    <property type="term" value="F:sequence-specific DNA binding"/>
    <property type="evidence" value="ECO:0007669"/>
    <property type="project" value="InterPro"/>
</dbReference>
<dbReference type="InterPro" id="IPR036388">
    <property type="entry name" value="WH-like_DNA-bd_sf"/>
</dbReference>
<dbReference type="PANTHER" id="PTHR30154">
    <property type="entry name" value="LEUCINE-RESPONSIVE REGULATORY PROTEIN"/>
    <property type="match status" value="1"/>
</dbReference>
<evidence type="ECO:0000313" key="8">
    <source>
        <dbReference type="Proteomes" id="UP000414364"/>
    </source>
</evidence>
<dbReference type="EMBL" id="VDFP01000011">
    <property type="protein sequence ID" value="MQS76114.1"/>
    <property type="molecule type" value="Genomic_DNA"/>
</dbReference>
<dbReference type="GO" id="GO:0043200">
    <property type="term" value="P:response to amino acid"/>
    <property type="evidence" value="ECO:0007669"/>
    <property type="project" value="TreeGrafter"/>
</dbReference>
<evidence type="ECO:0000313" key="7">
    <source>
        <dbReference type="Proteomes" id="UP000371423"/>
    </source>
</evidence>
<dbReference type="PRINTS" id="PR00033">
    <property type="entry name" value="HTHASNC"/>
</dbReference>
<dbReference type="RefSeq" id="WP_153385506.1">
    <property type="nucleotide sequence ID" value="NZ_VDFO01000003.1"/>
</dbReference>
<reference evidence="7 8" key="1">
    <citation type="journal article" date="2019" name="Syst. Appl. Microbiol.">
        <title>Polyphasic characterization of two novel Lactobacillus spp. isolated from blown salami packages: Description of Lactobacillus halodurans sp. nov. and Lactobacillus salsicarnum sp. nov.</title>
        <authorList>
            <person name="Schuster J.A."/>
            <person name="Klingl A."/>
            <person name="Vogel R.F."/>
            <person name="Ehrmann M.A."/>
        </authorList>
    </citation>
    <scope>NUCLEOTIDE SEQUENCE [LARGE SCALE GENOMIC DNA]</scope>
    <source>
        <strain evidence="6 7">TMW 1.1920</strain>
        <strain evidence="5 8">TMW 1.2172</strain>
    </source>
</reference>
<comment type="caution">
    <text evidence="6">The sequence shown here is derived from an EMBL/GenBank/DDBJ whole genome shotgun (WGS) entry which is preliminary data.</text>
</comment>
<accession>A0A5P0ZU73</accession>
<feature type="domain" description="HTH asnC-type" evidence="4">
    <location>
        <begin position="1"/>
        <end position="62"/>
    </location>
</feature>
<keyword evidence="3" id="KW-0804">Transcription</keyword>
<dbReference type="EMBL" id="VDFO01000003">
    <property type="protein sequence ID" value="MQS96551.1"/>
    <property type="molecule type" value="Genomic_DNA"/>
</dbReference>
<dbReference type="Gene3D" id="1.10.10.10">
    <property type="entry name" value="Winged helix-like DNA-binding domain superfamily/Winged helix DNA-binding domain"/>
    <property type="match status" value="1"/>
</dbReference>
<gene>
    <name evidence="6" type="ORF">FHL05_01415</name>
    <name evidence="5" type="ORF">FHL06_06915</name>
</gene>
<evidence type="ECO:0000313" key="6">
    <source>
        <dbReference type="EMBL" id="MQS96551.1"/>
    </source>
</evidence>
<sequence>MDKTDSEILKLLNRDSRIKKNKIAELVHLTPPAVATRIENLENDGIIKKYTVEVDTAKMGYSHQVFIQTQMEYYSHEKYLKFIHKKRNFIRHHFRISGQMNYMIQAAFHSSSELNDFLEELNAYANYQVLEVISELI</sequence>
<organism evidence="6 7">
    <name type="scientific">Companilactobacillus halodurans</name>
    <dbReference type="NCBI Taxonomy" id="2584183"/>
    <lineage>
        <taxon>Bacteria</taxon>
        <taxon>Bacillati</taxon>
        <taxon>Bacillota</taxon>
        <taxon>Bacilli</taxon>
        <taxon>Lactobacillales</taxon>
        <taxon>Lactobacillaceae</taxon>
        <taxon>Companilactobacillus</taxon>
    </lineage>
</organism>
<dbReference type="InterPro" id="IPR036390">
    <property type="entry name" value="WH_DNA-bd_sf"/>
</dbReference>
<dbReference type="Gene3D" id="3.30.70.920">
    <property type="match status" value="1"/>
</dbReference>
<keyword evidence="2" id="KW-0238">DNA-binding</keyword>
<keyword evidence="7" id="KW-1185">Reference proteome</keyword>
<dbReference type="Proteomes" id="UP000371423">
    <property type="component" value="Unassembled WGS sequence"/>
</dbReference>
<dbReference type="OrthoDB" id="34294at2"/>
<evidence type="ECO:0000259" key="4">
    <source>
        <dbReference type="PROSITE" id="PS50956"/>
    </source>
</evidence>
<dbReference type="Pfam" id="PF13412">
    <property type="entry name" value="HTH_24"/>
    <property type="match status" value="1"/>
</dbReference>
<dbReference type="AlphaFoldDB" id="A0A5P0ZU73"/>
<evidence type="ECO:0000256" key="3">
    <source>
        <dbReference type="ARBA" id="ARBA00023163"/>
    </source>
</evidence>
<dbReference type="PANTHER" id="PTHR30154:SF55">
    <property type="entry name" value="HTH-TYPE TRANSCRIPTIONAL REGULATOR LRPB"/>
    <property type="match status" value="1"/>
</dbReference>
<dbReference type="InterPro" id="IPR000485">
    <property type="entry name" value="AsnC-type_HTH_dom"/>
</dbReference>
<evidence type="ECO:0000313" key="5">
    <source>
        <dbReference type="EMBL" id="MQS76114.1"/>
    </source>
</evidence>
<dbReference type="InterPro" id="IPR011008">
    <property type="entry name" value="Dimeric_a/b-barrel"/>
</dbReference>
<evidence type="ECO:0000256" key="1">
    <source>
        <dbReference type="ARBA" id="ARBA00023015"/>
    </source>
</evidence>
<proteinExistence type="predicted"/>
<dbReference type="SMART" id="SM00344">
    <property type="entry name" value="HTH_ASNC"/>
    <property type="match status" value="1"/>
</dbReference>
<protein>
    <submittedName>
        <fullName evidence="6">Lrp/AsnC family transcriptional regulator</fullName>
    </submittedName>
</protein>
<dbReference type="PROSITE" id="PS50956">
    <property type="entry name" value="HTH_ASNC_2"/>
    <property type="match status" value="1"/>
</dbReference>
<dbReference type="SUPFAM" id="SSF46785">
    <property type="entry name" value="Winged helix' DNA-binding domain"/>
    <property type="match status" value="1"/>
</dbReference>
<evidence type="ECO:0000256" key="2">
    <source>
        <dbReference type="ARBA" id="ARBA00023125"/>
    </source>
</evidence>
<dbReference type="GO" id="GO:0005829">
    <property type="term" value="C:cytosol"/>
    <property type="evidence" value="ECO:0007669"/>
    <property type="project" value="TreeGrafter"/>
</dbReference>
<name>A0A5P0ZU73_9LACO</name>